<dbReference type="KEGG" id="mcoo:MCOO_19520"/>
<keyword evidence="1" id="KW-0812">Transmembrane</keyword>
<accession>A0A7I7KVT2</accession>
<evidence type="ECO:0000256" key="1">
    <source>
        <dbReference type="SAM" id="Phobius"/>
    </source>
</evidence>
<proteinExistence type="predicted"/>
<keyword evidence="1" id="KW-1133">Transmembrane helix</keyword>
<dbReference type="Proteomes" id="UP000465866">
    <property type="component" value="Chromosome"/>
</dbReference>
<evidence type="ECO:0000313" key="3">
    <source>
        <dbReference type="Proteomes" id="UP000465866"/>
    </source>
</evidence>
<feature type="transmembrane region" description="Helical" evidence="1">
    <location>
        <begin position="128"/>
        <end position="147"/>
    </location>
</feature>
<evidence type="ECO:0008006" key="4">
    <source>
        <dbReference type="Google" id="ProtNLM"/>
    </source>
</evidence>
<feature type="transmembrane region" description="Helical" evidence="1">
    <location>
        <begin position="97"/>
        <end position="116"/>
    </location>
</feature>
<evidence type="ECO:0000313" key="2">
    <source>
        <dbReference type="EMBL" id="BBX45937.1"/>
    </source>
</evidence>
<feature type="transmembrane region" description="Helical" evidence="1">
    <location>
        <begin position="65"/>
        <end position="85"/>
    </location>
</feature>
<keyword evidence="3" id="KW-1185">Reference proteome</keyword>
<reference evidence="2 3" key="1">
    <citation type="journal article" date="2019" name="Emerg. Microbes Infect.">
        <title>Comprehensive subspecies identification of 175 nontuberculous mycobacteria species based on 7547 genomic profiles.</title>
        <authorList>
            <person name="Matsumoto Y."/>
            <person name="Kinjo T."/>
            <person name="Motooka D."/>
            <person name="Nabeya D."/>
            <person name="Jung N."/>
            <person name="Uechi K."/>
            <person name="Horii T."/>
            <person name="Iida T."/>
            <person name="Fujita J."/>
            <person name="Nakamura S."/>
        </authorList>
    </citation>
    <scope>NUCLEOTIDE SEQUENCE [LARGE SCALE GENOMIC DNA]</scope>
    <source>
        <strain evidence="2 3">JCM 12404</strain>
    </source>
</reference>
<dbReference type="EMBL" id="AP022569">
    <property type="protein sequence ID" value="BBX45937.1"/>
    <property type="molecule type" value="Genomic_DNA"/>
</dbReference>
<name>A0A7I7KVT2_9MYCO</name>
<protein>
    <recommendedName>
        <fullName evidence="4">Facilitated glucose transporter</fullName>
    </recommendedName>
</protein>
<feature type="transmembrane region" description="Helical" evidence="1">
    <location>
        <begin position="38"/>
        <end position="59"/>
    </location>
</feature>
<dbReference type="RefSeq" id="WP_372512966.1">
    <property type="nucleotide sequence ID" value="NZ_AP022569.1"/>
</dbReference>
<keyword evidence="1" id="KW-0472">Membrane</keyword>
<gene>
    <name evidence="2" type="ORF">MCOO_19520</name>
</gene>
<sequence>MGDHVHRFAAGQRSELTTTKPRVSQIDETGVTAPAFRVVVLTLLAVDGVLSAIGGALLLPSYIGAIPFPISALISGLVNAALVWATQLWTTSVRFAALPLWTWLATVAAMCLGGPGHDIIFGGRGLMAYSPLLLLVLGAGPPFWVLLRHRAAR</sequence>
<organism evidence="2 3">
    <name type="scientific">Mycobacterium cookii</name>
    <dbReference type="NCBI Taxonomy" id="1775"/>
    <lineage>
        <taxon>Bacteria</taxon>
        <taxon>Bacillati</taxon>
        <taxon>Actinomycetota</taxon>
        <taxon>Actinomycetes</taxon>
        <taxon>Mycobacteriales</taxon>
        <taxon>Mycobacteriaceae</taxon>
        <taxon>Mycobacterium</taxon>
    </lineage>
</organism>
<dbReference type="AlphaFoldDB" id="A0A7I7KVT2"/>